<evidence type="ECO:0000313" key="6">
    <source>
        <dbReference type="EMBL" id="RFA33235.1"/>
    </source>
</evidence>
<dbReference type="EMBL" id="NFZW01000022">
    <property type="protein sequence ID" value="RFA33235.1"/>
    <property type="molecule type" value="Genomic_DNA"/>
</dbReference>
<keyword evidence="3" id="KW-0862">Zinc</keyword>
<keyword evidence="4" id="KW-0456">Lyase</keyword>
<evidence type="ECO:0000256" key="4">
    <source>
        <dbReference type="ARBA" id="ARBA00023239"/>
    </source>
</evidence>
<dbReference type="InterPro" id="IPR011057">
    <property type="entry name" value="Mss4-like_sf"/>
</dbReference>
<reference evidence="7" key="1">
    <citation type="submission" date="2017-05" db="EMBL/GenBank/DDBJ databases">
        <authorList>
            <person name="Sharma S."/>
            <person name="Sidhu C."/>
            <person name="Pinnaka A.K."/>
        </authorList>
    </citation>
    <scope>NUCLEOTIDE SEQUENCE [LARGE SCALE GENOMIC DNA]</scope>
    <source>
        <strain evidence="7">AK93</strain>
    </source>
</reference>
<evidence type="ECO:0000313" key="7">
    <source>
        <dbReference type="Proteomes" id="UP000256763"/>
    </source>
</evidence>
<feature type="domain" description="CENP-V/GFA" evidence="5">
    <location>
        <begin position="5"/>
        <end position="123"/>
    </location>
</feature>
<evidence type="ECO:0000259" key="5">
    <source>
        <dbReference type="PROSITE" id="PS51891"/>
    </source>
</evidence>
<dbReference type="Proteomes" id="UP000256763">
    <property type="component" value="Unassembled WGS sequence"/>
</dbReference>
<dbReference type="PANTHER" id="PTHR33337">
    <property type="entry name" value="GFA DOMAIN-CONTAINING PROTEIN"/>
    <property type="match status" value="1"/>
</dbReference>
<dbReference type="AlphaFoldDB" id="A0A3E0WMR2"/>
<keyword evidence="2" id="KW-0479">Metal-binding</keyword>
<evidence type="ECO:0000256" key="2">
    <source>
        <dbReference type="ARBA" id="ARBA00022723"/>
    </source>
</evidence>
<dbReference type="PANTHER" id="PTHR33337:SF33">
    <property type="entry name" value="CENP-V_GFA DOMAIN-CONTAINING PROTEIN"/>
    <property type="match status" value="1"/>
</dbReference>
<organism evidence="6 7">
    <name type="scientific">Alkalilimnicola ehrlichii</name>
    <dbReference type="NCBI Taxonomy" id="351052"/>
    <lineage>
        <taxon>Bacteria</taxon>
        <taxon>Pseudomonadati</taxon>
        <taxon>Pseudomonadota</taxon>
        <taxon>Gammaproteobacteria</taxon>
        <taxon>Chromatiales</taxon>
        <taxon>Ectothiorhodospiraceae</taxon>
        <taxon>Alkalilimnicola</taxon>
    </lineage>
</organism>
<dbReference type="InterPro" id="IPR006913">
    <property type="entry name" value="CENP-V/GFA"/>
</dbReference>
<gene>
    <name evidence="6" type="ORF">CAL65_17860</name>
</gene>
<evidence type="ECO:0000256" key="3">
    <source>
        <dbReference type="ARBA" id="ARBA00022833"/>
    </source>
</evidence>
<dbReference type="Pfam" id="PF04828">
    <property type="entry name" value="GFA"/>
    <property type="match status" value="1"/>
</dbReference>
<sequence length="135" mass="15012">MNYPIGGSCQCGQVSYKLHEPPIAIAACHCKQCQKLSTSAFSITAMVDSKAIEIEGELKEWSRLADSGNKTVAKLCPVCSNHIYHFSPNHPDKIMLKPSTLDDTSIVHPTIHVWVQEKQDWYQIPEGATVFDTQP</sequence>
<comment type="similarity">
    <text evidence="1">Belongs to the Gfa family.</text>
</comment>
<dbReference type="PROSITE" id="PS51891">
    <property type="entry name" value="CENP_V_GFA"/>
    <property type="match status" value="1"/>
</dbReference>
<protein>
    <recommendedName>
        <fullName evidence="5">CENP-V/GFA domain-containing protein</fullName>
    </recommendedName>
</protein>
<dbReference type="GO" id="GO:0046872">
    <property type="term" value="F:metal ion binding"/>
    <property type="evidence" value="ECO:0007669"/>
    <property type="project" value="UniProtKB-KW"/>
</dbReference>
<dbReference type="RefSeq" id="WP_116303471.1">
    <property type="nucleotide sequence ID" value="NZ_NFZV01000022.1"/>
</dbReference>
<evidence type="ECO:0000256" key="1">
    <source>
        <dbReference type="ARBA" id="ARBA00005495"/>
    </source>
</evidence>
<keyword evidence="7" id="KW-1185">Reference proteome</keyword>
<dbReference type="GO" id="GO:0016846">
    <property type="term" value="F:carbon-sulfur lyase activity"/>
    <property type="evidence" value="ECO:0007669"/>
    <property type="project" value="InterPro"/>
</dbReference>
<proteinExistence type="inferred from homology"/>
<accession>A0A3E0WMR2</accession>
<dbReference type="SUPFAM" id="SSF51316">
    <property type="entry name" value="Mss4-like"/>
    <property type="match status" value="1"/>
</dbReference>
<name>A0A3E0WMR2_9GAMM</name>
<comment type="caution">
    <text evidence="6">The sequence shown here is derived from an EMBL/GenBank/DDBJ whole genome shotgun (WGS) entry which is preliminary data.</text>
</comment>
<dbReference type="Gene3D" id="3.90.1590.10">
    <property type="entry name" value="glutathione-dependent formaldehyde- activating enzyme (gfa)"/>
    <property type="match status" value="1"/>
</dbReference>
<dbReference type="OrthoDB" id="9786619at2"/>